<keyword evidence="7" id="KW-0472">Membrane</keyword>
<evidence type="ECO:0000313" key="8">
    <source>
        <dbReference type="EMBL" id="ACR79205.1"/>
    </source>
</evidence>
<dbReference type="Proteomes" id="UP000002382">
    <property type="component" value="Chromosome"/>
</dbReference>
<evidence type="ECO:0000256" key="5">
    <source>
        <dbReference type="ARBA" id="ARBA00022989"/>
    </source>
</evidence>
<evidence type="ECO:0000313" key="9">
    <source>
        <dbReference type="Proteomes" id="UP000002382"/>
    </source>
</evidence>
<sequence>MRKYILILAFSIILPVFVLGIVTIEIRGYTTSDWTQIEMNSPVIDGEVIEYKGIGNCQIIPWGIAIHKPQFDESKASFHIKLTFEDFIIEPEVVIKKGDIGETYVEIYASLESETVKIATLKNSENIADDPTNRKEFKITLNKLGENTNNDKKTEYERKTPRLTLAFYYAWYGTPEGPMGNGRWLHWYGAGMYYQGTNHPEIGLYDSWDEEILRAHMSEAVESGIDGFVVSWWGPGSYETDTIKKMLNIAKELNKKGKRFYISLYYEGYERWATRQETVDELCFALEEFAKDEYFLKVNGKPVIFIYSRAINSLSKEDWEYVVSQVREKCGPALFIADTLGAKFAKLFGGLHTYNVCGTFRKLPQMKLGLRFMNFQARKNGIIHVMNIMPGYDDTHVRVPGFSVDRENGKLYEELWKLVLNLDPDMVIITSWNEWHEGSEIEPSLEYGRKYLEITKKWSELWKERDQTKINKEALTGFFKKQFVPEINLLRASMYVKPDNKRIYIASDNLLAAYALRLLNDPLADTIEKELEKYNNGYDEKHEIIIGVKIPAIFYRRYNEYITSEFTEKFGLIDILYEKPDKSVIINSWKNYADLVVYRALNFLLDGNVREAENLFKTLMKMCDGYGFKDKAFKSYYETYKTGLMVLLAKRLEKAGSKIADDYRYEIEKAKLILTKTQAPEGGFTVGYEAKSGEIIQADDTNTETTSIVTIALLE</sequence>
<reference evidence="8 9" key="2">
    <citation type="journal article" date="2011" name="J. Bacteriol.">
        <title>Genome Sequence of Kosmotoga olearia Strain TBF 19.5.1, a Thermophilic Bacterium with a Wide Growth Temperature Range, Isolated from the Troll B Oil Platform in the North Sea.</title>
        <authorList>
            <person name="Swithers K.S."/>
            <person name="Dipippo J.L."/>
            <person name="Bruce D.C."/>
            <person name="Detter C."/>
            <person name="Tapia R."/>
            <person name="Han S."/>
            <person name="Goodwin L.A."/>
            <person name="Han J."/>
            <person name="Woyke T."/>
            <person name="Pitluck S."/>
            <person name="Pennacchio L."/>
            <person name="Nolan M."/>
            <person name="Mikhailova N."/>
            <person name="Land M.L."/>
            <person name="Nesbo C.L."/>
            <person name="Gogarten J.P."/>
            <person name="Noll K.M."/>
        </authorList>
    </citation>
    <scope>NUCLEOTIDE SEQUENCE [LARGE SCALE GENOMIC DNA]</scope>
    <source>
        <strain evidence="9">ATCC BAA-1733 / DSM 21960 / TBF 19.5.1</strain>
    </source>
</reference>
<dbReference type="Gene3D" id="3.20.20.80">
    <property type="entry name" value="Glycosidases"/>
    <property type="match status" value="1"/>
</dbReference>
<keyword evidence="9" id="KW-1185">Reference proteome</keyword>
<protein>
    <submittedName>
        <fullName evidence="8">Uncharacterized protein</fullName>
    </submittedName>
</protein>
<dbReference type="AlphaFoldDB" id="C5CEA1"/>
<evidence type="ECO:0000256" key="3">
    <source>
        <dbReference type="ARBA" id="ARBA00022801"/>
    </source>
</evidence>
<dbReference type="KEGG" id="kol:Kole_0482"/>
<dbReference type="eggNOG" id="COG4991">
    <property type="taxonomic scope" value="Bacteria"/>
</dbReference>
<accession>C5CEA1</accession>
<dbReference type="HOGENOM" id="CLU_386252_0_0_0"/>
<evidence type="ECO:0000256" key="7">
    <source>
        <dbReference type="ARBA" id="ARBA00023136"/>
    </source>
</evidence>
<keyword evidence="2" id="KW-0812">Transmembrane</keyword>
<organism evidence="8 9">
    <name type="scientific">Kosmotoga olearia (strain ATCC BAA-1733 / DSM 21960 / TBF 19.5.1)</name>
    <dbReference type="NCBI Taxonomy" id="521045"/>
    <lineage>
        <taxon>Bacteria</taxon>
        <taxon>Thermotogati</taxon>
        <taxon>Thermotogota</taxon>
        <taxon>Thermotogae</taxon>
        <taxon>Kosmotogales</taxon>
        <taxon>Kosmotogaceae</taxon>
        <taxon>Kosmotoga</taxon>
    </lineage>
</organism>
<keyword evidence="6" id="KW-0333">Golgi apparatus</keyword>
<evidence type="ECO:0000256" key="6">
    <source>
        <dbReference type="ARBA" id="ARBA00023034"/>
    </source>
</evidence>
<comment type="subcellular location">
    <subcellularLocation>
        <location evidence="1">Golgi apparatus membrane</location>
        <topology evidence="1">Single-pass type II membrane protein</topology>
    </subcellularLocation>
</comment>
<dbReference type="Pfam" id="PF16317">
    <property type="entry name" value="Glyco_hydro_99"/>
    <property type="match status" value="1"/>
</dbReference>
<proteinExistence type="predicted"/>
<dbReference type="STRING" id="521045.Kole_0482"/>
<evidence type="ECO:0000256" key="4">
    <source>
        <dbReference type="ARBA" id="ARBA00022968"/>
    </source>
</evidence>
<dbReference type="GO" id="GO:0004559">
    <property type="term" value="F:alpha-mannosidase activity"/>
    <property type="evidence" value="ECO:0007669"/>
    <property type="project" value="TreeGrafter"/>
</dbReference>
<dbReference type="EMBL" id="CP001634">
    <property type="protein sequence ID" value="ACR79205.1"/>
    <property type="molecule type" value="Genomic_DNA"/>
</dbReference>
<dbReference type="InterPro" id="IPR026071">
    <property type="entry name" value="Glyco_Hydrolase_99"/>
</dbReference>
<dbReference type="CAZy" id="GH99">
    <property type="family name" value="Glycoside Hydrolase Family 99"/>
</dbReference>
<dbReference type="PANTHER" id="PTHR13572">
    <property type="entry name" value="ENDO-ALPHA-1,2-MANNOSIDASE"/>
    <property type="match status" value="1"/>
</dbReference>
<gene>
    <name evidence="8" type="ordered locus">Kole_0482</name>
</gene>
<dbReference type="PANTHER" id="PTHR13572:SF4">
    <property type="entry name" value="RE57134P"/>
    <property type="match status" value="1"/>
</dbReference>
<name>C5CEA1_KOSOT</name>
<keyword evidence="5" id="KW-1133">Transmembrane helix</keyword>
<keyword evidence="4" id="KW-0735">Signal-anchor</keyword>
<reference evidence="8 9" key="1">
    <citation type="submission" date="2009-06" db="EMBL/GenBank/DDBJ databases">
        <title>Complete sequence of Thermotogales bacterium TBF 19.5.1.</title>
        <authorList>
            <consortium name="US DOE Joint Genome Institute"/>
            <person name="Lucas S."/>
            <person name="Copeland A."/>
            <person name="Lapidus A."/>
            <person name="Glavina del Rio T."/>
            <person name="Tice H."/>
            <person name="Bruce D."/>
            <person name="Goodwin L."/>
            <person name="Pitluck S."/>
            <person name="Chertkov O."/>
            <person name="Brettin T."/>
            <person name="Detter J.C."/>
            <person name="Han C."/>
            <person name="Schmutz J."/>
            <person name="Larimer F."/>
            <person name="Land M."/>
            <person name="Hauser L."/>
            <person name="Kyrpides N."/>
            <person name="Ovchinnikova G."/>
            <person name="Noll K."/>
        </authorList>
    </citation>
    <scope>NUCLEOTIDE SEQUENCE [LARGE SCALE GENOMIC DNA]</scope>
    <source>
        <strain evidence="9">ATCC BAA-1733 / DSM 21960 / TBF 19.5.1</strain>
    </source>
</reference>
<evidence type="ECO:0000256" key="1">
    <source>
        <dbReference type="ARBA" id="ARBA00004323"/>
    </source>
</evidence>
<dbReference type="RefSeq" id="WP_012744992.1">
    <property type="nucleotide sequence ID" value="NC_012785.1"/>
</dbReference>
<keyword evidence="3" id="KW-0378">Hydrolase</keyword>
<evidence type="ECO:0000256" key="2">
    <source>
        <dbReference type="ARBA" id="ARBA00022692"/>
    </source>
</evidence>
<dbReference type="OrthoDB" id="9816564at2"/>